<name>A0A1N7M744_9FLAO</name>
<dbReference type="EMBL" id="FTOJ01000004">
    <property type="protein sequence ID" value="SIS81843.1"/>
    <property type="molecule type" value="Genomic_DNA"/>
</dbReference>
<sequence length="55" mass="6580">MEQGKILYVCLSALYNYTDVLLQSPQIFYYKCLFCNVLKIEKLLTILNQHLYFLL</sequence>
<reference evidence="2" key="1">
    <citation type="submission" date="2017-01" db="EMBL/GenBank/DDBJ databases">
        <authorList>
            <person name="Varghese N."/>
            <person name="Submissions S."/>
        </authorList>
    </citation>
    <scope>NUCLEOTIDE SEQUENCE [LARGE SCALE GENOMIC DNA]</scope>
    <source>
        <strain evidence="2">DSM 21068</strain>
    </source>
</reference>
<protein>
    <submittedName>
        <fullName evidence="1">Uncharacterized protein</fullName>
    </submittedName>
</protein>
<evidence type="ECO:0000313" key="1">
    <source>
        <dbReference type="EMBL" id="SIS81843.1"/>
    </source>
</evidence>
<evidence type="ECO:0000313" key="2">
    <source>
        <dbReference type="Proteomes" id="UP000186246"/>
    </source>
</evidence>
<gene>
    <name evidence="1" type="ORF">SAMN05421796_10422</name>
</gene>
<dbReference type="Proteomes" id="UP000186246">
    <property type="component" value="Unassembled WGS sequence"/>
</dbReference>
<proteinExistence type="predicted"/>
<dbReference type="STRING" id="551459.SAMN05421796_10422"/>
<organism evidence="1 2">
    <name type="scientific">Chryseobacterium piscicola</name>
    <dbReference type="NCBI Taxonomy" id="551459"/>
    <lineage>
        <taxon>Bacteria</taxon>
        <taxon>Pseudomonadati</taxon>
        <taxon>Bacteroidota</taxon>
        <taxon>Flavobacteriia</taxon>
        <taxon>Flavobacteriales</taxon>
        <taxon>Weeksellaceae</taxon>
        <taxon>Chryseobacterium group</taxon>
        <taxon>Chryseobacterium</taxon>
    </lineage>
</organism>
<dbReference type="AlphaFoldDB" id="A0A1N7M744"/>
<accession>A0A1N7M744</accession>